<protein>
    <submittedName>
        <fullName evidence="2">Uncharacterized protein</fullName>
    </submittedName>
</protein>
<dbReference type="AlphaFoldDB" id="A0A1R3TUB6"/>
<evidence type="ECO:0000313" key="2">
    <source>
        <dbReference type="EMBL" id="SCX19610.1"/>
    </source>
</evidence>
<feature type="region of interest" description="Disordered" evidence="1">
    <location>
        <begin position="39"/>
        <end position="64"/>
    </location>
</feature>
<name>A0A1R3TUB6_9HYPH</name>
<dbReference type="Proteomes" id="UP000187891">
    <property type="component" value="Unassembled WGS sequence"/>
</dbReference>
<feature type="region of interest" description="Disordered" evidence="1">
    <location>
        <begin position="163"/>
        <end position="182"/>
    </location>
</feature>
<organism evidence="2 3">
    <name type="scientific">Agrobacterium rosae</name>
    <dbReference type="NCBI Taxonomy" id="1972867"/>
    <lineage>
        <taxon>Bacteria</taxon>
        <taxon>Pseudomonadati</taxon>
        <taxon>Pseudomonadota</taxon>
        <taxon>Alphaproteobacteria</taxon>
        <taxon>Hyphomicrobiales</taxon>
        <taxon>Rhizobiaceae</taxon>
        <taxon>Rhizobium/Agrobacterium group</taxon>
        <taxon>Agrobacterium</taxon>
    </lineage>
</organism>
<accession>A0A1R3TUB6</accession>
<sequence length="304" mass="32501">MASYIRYQNKGATRNRPLDDDLVRKLSYLEDMGVTAEVFSGGQPGIDEGGSRVGSTRHDHGHAGDMHFYKDGRKLDWASEEDQPIFREIVQNGKAAGITGWGAGDGYMQPGSMHVGMGSAGVWGKDGKGDNAAAWLRDAYNGGTSPTGPRVRDNPTLIEDVMMAGGNPTSPPNPTTDPNVDRRMLDDKGKELTGIPAAFRDFRNGVDDTIGVETADDGTRKLWGFELGGENGLGAGIAGFGKAFADAETNQKAPPMIQPQGRTGGNTPVQIQFADSIVNKDDEEELRKRRLGGLAGFGGFTRRA</sequence>
<feature type="compositionally biased region" description="Gly residues" evidence="1">
    <location>
        <begin position="42"/>
        <end position="52"/>
    </location>
</feature>
<evidence type="ECO:0000313" key="3">
    <source>
        <dbReference type="Proteomes" id="UP000187891"/>
    </source>
</evidence>
<evidence type="ECO:0000256" key="1">
    <source>
        <dbReference type="SAM" id="MobiDB-lite"/>
    </source>
</evidence>
<dbReference type="RefSeq" id="WP_143239332.1">
    <property type="nucleotide sequence ID" value="NZ_FMUE01000003.1"/>
</dbReference>
<dbReference type="STRING" id="1907666.DSM25559_1869"/>
<proteinExistence type="predicted"/>
<gene>
    <name evidence="2" type="ORF">DSM25559_1869</name>
</gene>
<dbReference type="EMBL" id="FMUE01000003">
    <property type="protein sequence ID" value="SCX19610.1"/>
    <property type="molecule type" value="Genomic_DNA"/>
</dbReference>
<reference evidence="3" key="1">
    <citation type="submission" date="2016-10" db="EMBL/GenBank/DDBJ databases">
        <authorList>
            <person name="Wibberg D."/>
        </authorList>
    </citation>
    <scope>NUCLEOTIDE SEQUENCE [LARGE SCALE GENOMIC DNA]</scope>
</reference>